<dbReference type="GO" id="GO:0005829">
    <property type="term" value="C:cytosol"/>
    <property type="evidence" value="ECO:0007669"/>
    <property type="project" value="TreeGrafter"/>
</dbReference>
<dbReference type="STRING" id="1797989.A3H66_01555"/>
<gene>
    <name evidence="11" type="ORF">A3H66_01555</name>
</gene>
<comment type="caution">
    <text evidence="11">The sequence shown here is derived from an EMBL/GenBank/DDBJ whole genome shotgun (WGS) entry which is preliminary data.</text>
</comment>
<name>A0A1F5SA96_9BACT</name>
<evidence type="ECO:0000256" key="1">
    <source>
        <dbReference type="ARBA" id="ARBA00002356"/>
    </source>
</evidence>
<protein>
    <recommendedName>
        <fullName evidence="4">Orotidine 5'-phosphate decarboxylase</fullName>
        <ecNumber evidence="3">4.1.1.23</ecNumber>
    </recommendedName>
    <alternativeName>
        <fullName evidence="8">OMP decarboxylase</fullName>
    </alternativeName>
</protein>
<dbReference type="Proteomes" id="UP000178783">
    <property type="component" value="Unassembled WGS sequence"/>
</dbReference>
<feature type="binding site" evidence="9">
    <location>
        <position position="37"/>
    </location>
    <ligand>
        <name>substrate</name>
    </ligand>
</feature>
<evidence type="ECO:0000256" key="6">
    <source>
        <dbReference type="ARBA" id="ARBA00022975"/>
    </source>
</evidence>
<dbReference type="InterPro" id="IPR013785">
    <property type="entry name" value="Aldolase_TIM"/>
</dbReference>
<accession>A0A1F5SA96</accession>
<reference evidence="11 12" key="1">
    <citation type="journal article" date="2016" name="Nat. Commun.">
        <title>Thousands of microbial genomes shed light on interconnected biogeochemical processes in an aquifer system.</title>
        <authorList>
            <person name="Anantharaman K."/>
            <person name="Brown C.T."/>
            <person name="Hug L.A."/>
            <person name="Sharon I."/>
            <person name="Castelle C.J."/>
            <person name="Probst A.J."/>
            <person name="Thomas B.C."/>
            <person name="Singh A."/>
            <person name="Wilkins M.J."/>
            <person name="Karaoz U."/>
            <person name="Brodie E.L."/>
            <person name="Williams K.H."/>
            <person name="Hubbard S.S."/>
            <person name="Banfield J.F."/>
        </authorList>
    </citation>
    <scope>NUCLEOTIDE SEQUENCE [LARGE SCALE GENOMIC DNA]</scope>
</reference>
<feature type="binding site" evidence="9">
    <location>
        <position position="177"/>
    </location>
    <ligand>
        <name>substrate</name>
    </ligand>
</feature>
<evidence type="ECO:0000259" key="10">
    <source>
        <dbReference type="SMART" id="SM00934"/>
    </source>
</evidence>
<evidence type="ECO:0000313" key="11">
    <source>
        <dbReference type="EMBL" id="OGF23638.1"/>
    </source>
</evidence>
<dbReference type="InterPro" id="IPR011060">
    <property type="entry name" value="RibuloseP-bd_barrel"/>
</dbReference>
<dbReference type="GO" id="GO:0004590">
    <property type="term" value="F:orotidine-5'-phosphate decarboxylase activity"/>
    <property type="evidence" value="ECO:0007669"/>
    <property type="project" value="UniProtKB-EC"/>
</dbReference>
<evidence type="ECO:0000256" key="2">
    <source>
        <dbReference type="ARBA" id="ARBA00004861"/>
    </source>
</evidence>
<evidence type="ECO:0000256" key="5">
    <source>
        <dbReference type="ARBA" id="ARBA00022793"/>
    </source>
</evidence>
<dbReference type="AlphaFoldDB" id="A0A1F5SA96"/>
<feature type="binding site" evidence="9">
    <location>
        <position position="206"/>
    </location>
    <ligand>
        <name>substrate</name>
    </ligand>
</feature>
<sequence length="227" mass="25092">MKSPLLFVALDDLGNKGRETLEAVRELDQVPGNFGYKINLDCLMAEGVRATTRKLPASRPIFADAKTWNGKRTVTDLAKMLVDAGVDYFNVWVQADDQLAGAVKATEGSKTKILGVTVLTHCSDDWCRMYFRRSLEETVVFLVQRAMDLGLHGVVLPGTCLPAVKDSDRIKTVPGIRMEDFKDDRHKQDVTPEFATQNGADIVVCGSPIMKVPDKANALRQVLSRLI</sequence>
<dbReference type="EMBL" id="MFFW01000058">
    <property type="protein sequence ID" value="OGF23638.1"/>
    <property type="molecule type" value="Genomic_DNA"/>
</dbReference>
<dbReference type="SMART" id="SM00934">
    <property type="entry name" value="OMPdecase"/>
    <property type="match status" value="1"/>
</dbReference>
<evidence type="ECO:0000256" key="8">
    <source>
        <dbReference type="ARBA" id="ARBA00033428"/>
    </source>
</evidence>
<keyword evidence="5" id="KW-0210">Decarboxylase</keyword>
<dbReference type="Pfam" id="PF00215">
    <property type="entry name" value="OMPdecase"/>
    <property type="match status" value="1"/>
</dbReference>
<dbReference type="InterPro" id="IPR014732">
    <property type="entry name" value="OMPdecase"/>
</dbReference>
<dbReference type="GO" id="GO:0006207">
    <property type="term" value="P:'de novo' pyrimidine nucleobase biosynthetic process"/>
    <property type="evidence" value="ECO:0007669"/>
    <property type="project" value="InterPro"/>
</dbReference>
<keyword evidence="6" id="KW-0665">Pyrimidine biosynthesis</keyword>
<organism evidence="11 12">
    <name type="scientific">Candidatus Falkowbacteria bacterium RIFCSPLOWO2_02_FULL_45_21</name>
    <dbReference type="NCBI Taxonomy" id="1797989"/>
    <lineage>
        <taxon>Bacteria</taxon>
        <taxon>Candidatus Falkowiibacteriota</taxon>
    </lineage>
</organism>
<evidence type="ECO:0000256" key="7">
    <source>
        <dbReference type="ARBA" id="ARBA00023239"/>
    </source>
</evidence>
<proteinExistence type="predicted"/>
<feature type="binding site" evidence="9">
    <location>
        <position position="120"/>
    </location>
    <ligand>
        <name>substrate</name>
    </ligand>
</feature>
<comment type="pathway">
    <text evidence="2">Pyrimidine metabolism; UMP biosynthesis via de novo pathway; UMP from orotate: step 2/2.</text>
</comment>
<dbReference type="Gene3D" id="3.20.20.70">
    <property type="entry name" value="Aldolase class I"/>
    <property type="match status" value="1"/>
</dbReference>
<dbReference type="GO" id="GO:0044205">
    <property type="term" value="P:'de novo' UMP biosynthetic process"/>
    <property type="evidence" value="ECO:0007669"/>
    <property type="project" value="InterPro"/>
</dbReference>
<evidence type="ECO:0000256" key="9">
    <source>
        <dbReference type="PIRSR" id="PIRSR614732-2"/>
    </source>
</evidence>
<dbReference type="PANTHER" id="PTHR32119:SF2">
    <property type="entry name" value="OROTIDINE 5'-PHOSPHATE DECARBOXYLASE"/>
    <property type="match status" value="1"/>
</dbReference>
<evidence type="ECO:0000256" key="3">
    <source>
        <dbReference type="ARBA" id="ARBA00012321"/>
    </source>
</evidence>
<feature type="domain" description="Orotidine 5'-phosphate decarboxylase" evidence="10">
    <location>
        <begin position="5"/>
        <end position="222"/>
    </location>
</feature>
<comment type="function">
    <text evidence="1">Catalyzes the decarboxylation of orotidine 5'-monophosphate (OMP) to uridine 5'-monophosphate (UMP).</text>
</comment>
<dbReference type="PANTHER" id="PTHR32119">
    <property type="entry name" value="OROTIDINE 5'-PHOSPHATE DECARBOXYLASE"/>
    <property type="match status" value="1"/>
</dbReference>
<dbReference type="EC" id="4.1.1.23" evidence="3"/>
<dbReference type="InterPro" id="IPR001754">
    <property type="entry name" value="OMPdeCOase_dom"/>
</dbReference>
<keyword evidence="7" id="KW-0456">Lyase</keyword>
<evidence type="ECO:0000313" key="12">
    <source>
        <dbReference type="Proteomes" id="UP000178783"/>
    </source>
</evidence>
<evidence type="ECO:0000256" key="4">
    <source>
        <dbReference type="ARBA" id="ARBA00021923"/>
    </source>
</evidence>
<dbReference type="SUPFAM" id="SSF51366">
    <property type="entry name" value="Ribulose-phoshate binding barrel"/>
    <property type="match status" value="1"/>
</dbReference>